<feature type="transmembrane region" description="Helical" evidence="5">
    <location>
        <begin position="144"/>
        <end position="161"/>
    </location>
</feature>
<accession>A0ABV4DX40</accession>
<keyword evidence="7" id="KW-1185">Reference proteome</keyword>
<evidence type="ECO:0000256" key="1">
    <source>
        <dbReference type="ARBA" id="ARBA00004141"/>
    </source>
</evidence>
<feature type="transmembrane region" description="Helical" evidence="5">
    <location>
        <begin position="66"/>
        <end position="85"/>
    </location>
</feature>
<keyword evidence="4 5" id="KW-0472">Membrane</keyword>
<proteinExistence type="predicted"/>
<evidence type="ECO:0000313" key="7">
    <source>
        <dbReference type="Proteomes" id="UP001565220"/>
    </source>
</evidence>
<dbReference type="InterPro" id="IPR053153">
    <property type="entry name" value="APC_K+_Transporter"/>
</dbReference>
<keyword evidence="3 5" id="KW-1133">Transmembrane helix</keyword>
<evidence type="ECO:0000256" key="2">
    <source>
        <dbReference type="ARBA" id="ARBA00022692"/>
    </source>
</evidence>
<dbReference type="PANTHER" id="PTHR47704:SF1">
    <property type="entry name" value="POTASSIUM TRANSPORTER KIMA"/>
    <property type="match status" value="1"/>
</dbReference>
<evidence type="ECO:0000313" key="6">
    <source>
        <dbReference type="EMBL" id="MEY8763809.1"/>
    </source>
</evidence>
<feature type="transmembrane region" description="Helical" evidence="5">
    <location>
        <begin position="375"/>
        <end position="391"/>
    </location>
</feature>
<evidence type="ECO:0000256" key="4">
    <source>
        <dbReference type="ARBA" id="ARBA00023136"/>
    </source>
</evidence>
<protein>
    <submittedName>
        <fullName evidence="6">APC family permease</fullName>
    </submittedName>
</protein>
<feature type="transmembrane region" description="Helical" evidence="5">
    <location>
        <begin position="301"/>
        <end position="330"/>
    </location>
</feature>
<feature type="transmembrane region" description="Helical" evidence="5">
    <location>
        <begin position="173"/>
        <end position="194"/>
    </location>
</feature>
<feature type="transmembrane region" description="Helical" evidence="5">
    <location>
        <begin position="351"/>
        <end position="369"/>
    </location>
</feature>
<name>A0ABV4DX40_9CLOT</name>
<comment type="subcellular location">
    <subcellularLocation>
        <location evidence="1">Membrane</location>
        <topology evidence="1">Multi-pass membrane protein</topology>
    </subcellularLocation>
</comment>
<dbReference type="Gene3D" id="1.20.1740.10">
    <property type="entry name" value="Amino acid/polyamine transporter I"/>
    <property type="match status" value="1"/>
</dbReference>
<dbReference type="RefSeq" id="WP_369868990.1">
    <property type="nucleotide sequence ID" value="NZ_JBGFFE010000011.1"/>
</dbReference>
<sequence>MSLGSGKFLNRLMGKSLKTEELKSEKLSVFWGLPIMSSDAISSVAYAGEEILWVLVPVIGLMSYRYMLYASILIVLLMFMLTFSYRQTIDAYPSGGGSYIVAKDNLGTTAGLVAGASLTIDYVLTVAVSSCAGTAAITSAVPSLLPYKVGITLLLIVLLVIGNLRGVRESSKLFGIPTYLFIASVLFMIVWGLIKVYFIGYKPAPVFKIPEASGSITIFLFLKAFASGCTALTGIEAVSNGVPNFKEPSQKHAKMVLALLALVVLLVFGGISYLATLYHAVPNSQETVVAQISQQIFNKNIMFYVIQATTALILVLAGNTAFAGLPQLLAFMAKDGYAPRQFAKRGRRLNYSNGIIMLGFLSCMLVVIFKGSTHYLMPLYAVGVFVSFTLSQAGMFKRWVKNKGFAWRHKAFINGLGASMTFVTAVVIGITKFIHGAWVVFILVPFVVYIMKRIELHYAEAARELKLPMDQKPKKIDFTSQKRYVIVPIDTLNKSFLKALNYARTISDNIIIFHVSIDDDATKKLLNKWNQYNVDIPIIVKKSPYRSIVGPLVKFIESEEYAAGPDDTVTVVMPQFVVTRWWGNILHNQTSLFIKTVLLKRRNIAIVTVPYIINER</sequence>
<feature type="transmembrane region" description="Helical" evidence="5">
    <location>
        <begin position="434"/>
        <end position="451"/>
    </location>
</feature>
<feature type="transmembrane region" description="Helical" evidence="5">
    <location>
        <begin position="214"/>
        <end position="235"/>
    </location>
</feature>
<gene>
    <name evidence="6" type="ORF">AB8S09_09170</name>
</gene>
<keyword evidence="2 5" id="KW-0812">Transmembrane</keyword>
<organism evidence="6 7">
    <name type="scientific">Clostridium lapidicellarium</name>
    <dbReference type="NCBI Taxonomy" id="3240931"/>
    <lineage>
        <taxon>Bacteria</taxon>
        <taxon>Bacillati</taxon>
        <taxon>Bacillota</taxon>
        <taxon>Clostridia</taxon>
        <taxon>Eubacteriales</taxon>
        <taxon>Clostridiaceae</taxon>
        <taxon>Clostridium</taxon>
    </lineage>
</organism>
<dbReference type="InterPro" id="IPR002293">
    <property type="entry name" value="AA/rel_permease1"/>
</dbReference>
<evidence type="ECO:0000256" key="5">
    <source>
        <dbReference type="SAM" id="Phobius"/>
    </source>
</evidence>
<feature type="transmembrane region" description="Helical" evidence="5">
    <location>
        <begin position="106"/>
        <end position="124"/>
    </location>
</feature>
<reference evidence="6 7" key="1">
    <citation type="submission" date="2024-08" db="EMBL/GenBank/DDBJ databases">
        <title>Clostridium lapicellarii sp. nov., and Clostridium renhuaiense sp. nov., two species isolated from the mud in a fermentation cellar used for producing sauce-flavour Chinese liquors.</title>
        <authorList>
            <person name="Yang F."/>
            <person name="Wang H."/>
            <person name="Chen L.Q."/>
            <person name="Zhou N."/>
            <person name="Lu J.J."/>
            <person name="Pu X.X."/>
            <person name="Wan B."/>
            <person name="Wang L."/>
            <person name="Liu S.J."/>
        </authorList>
    </citation>
    <scope>NUCLEOTIDE SEQUENCE [LARGE SCALE GENOMIC DNA]</scope>
    <source>
        <strain evidence="6 7">MT-113</strain>
    </source>
</reference>
<dbReference type="Pfam" id="PF13520">
    <property type="entry name" value="AA_permease_2"/>
    <property type="match status" value="1"/>
</dbReference>
<dbReference type="PANTHER" id="PTHR47704">
    <property type="entry name" value="POTASSIUM TRANSPORTER KIMA"/>
    <property type="match status" value="1"/>
</dbReference>
<comment type="caution">
    <text evidence="6">The sequence shown here is derived from an EMBL/GenBank/DDBJ whole genome shotgun (WGS) entry which is preliminary data.</text>
</comment>
<dbReference type="Proteomes" id="UP001565220">
    <property type="component" value="Unassembled WGS sequence"/>
</dbReference>
<feature type="transmembrane region" description="Helical" evidence="5">
    <location>
        <begin position="411"/>
        <end position="428"/>
    </location>
</feature>
<dbReference type="EMBL" id="JBGFFE010000011">
    <property type="protein sequence ID" value="MEY8763809.1"/>
    <property type="molecule type" value="Genomic_DNA"/>
</dbReference>
<feature type="transmembrane region" description="Helical" evidence="5">
    <location>
        <begin position="256"/>
        <end position="281"/>
    </location>
</feature>
<evidence type="ECO:0000256" key="3">
    <source>
        <dbReference type="ARBA" id="ARBA00022989"/>
    </source>
</evidence>